<evidence type="ECO:0000259" key="3">
    <source>
        <dbReference type="Pfam" id="PF21026"/>
    </source>
</evidence>
<gene>
    <name evidence="4" type="ORF">WCI35_027210</name>
</gene>
<evidence type="ECO:0000313" key="4">
    <source>
        <dbReference type="EMBL" id="KAL2765388.1"/>
    </source>
</evidence>
<dbReference type="Pfam" id="PF04326">
    <property type="entry name" value="SLFN_AlbA_2"/>
    <property type="match status" value="1"/>
</dbReference>
<keyword evidence="5" id="KW-1185">Reference proteome</keyword>
<evidence type="ECO:0000259" key="1">
    <source>
        <dbReference type="Pfam" id="PF04326"/>
    </source>
</evidence>
<proteinExistence type="predicted"/>
<dbReference type="EMBL" id="JBFSEQ010000011">
    <property type="protein sequence ID" value="KAL2765388.1"/>
    <property type="molecule type" value="Genomic_DNA"/>
</dbReference>
<dbReference type="PANTHER" id="PTHR12155:SF2">
    <property type="entry name" value="RIBONUCLEASE SLFN12"/>
    <property type="match status" value="1"/>
</dbReference>
<dbReference type="InterPro" id="IPR038461">
    <property type="entry name" value="Schlafen_AlbA_2_dom_sf"/>
</dbReference>
<protein>
    <submittedName>
        <fullName evidence="4">Schlafen family member 12</fullName>
    </submittedName>
</protein>
<dbReference type="AlphaFoldDB" id="A0ABD2DGH7"/>
<feature type="domain" description="Schlafen GTPase-like" evidence="3">
    <location>
        <begin position="398"/>
        <end position="535"/>
    </location>
</feature>
<sequence>MDISIDVETKYAELVLDVGRVTLGENNRKTMKDCQLRSKQNDKVSRAMCALLNSGGGVIKANTEHKDYHYHRDGIGPDLENSFSNILSFVPKYLDFMQKGDNFLIFVKSWSLETSGLGIATLSSNLYKRDITSVKLMSVTVALEFLKDVEKNGGRAYGRPRLPANRASVQDESNMEALAADFFNRTELKHKEKVTFTESTHIEIKNFSTGKLLQRIKEILPRYVSAFANTDGGYLFIGLNENKEIVGFAAEKSYLVKLEREIEESISKLPVYHFCRKQRKINYSCKFLEVWEFDQGNDKRSLCGYVCALRVERFCCAVFARKPDSWHVKDNCVRQFTETEWIQFMVEAKPDFSRKLPEELTSQASMSSLVVPYSWPLCKRWYRESQRQRCHYPGLPKEITYTPDTFYGKLFLQYEGLKQLICKEVSFVSQGTLIFSRSWSLDLGLQENQKVICDALLISQEGPPVLYTFLRVLDEELEDYSTQTALTLKQKLVKIGGYTGKLCVRRKIFYLNPKGKGRCLYDSELQTFYPESYYLVTTETRKDLLKALFKVLRRLKSLRDQFDFGSSNVSRIISTHYFQKNGRSLYLVQCLSE</sequence>
<dbReference type="InterPro" id="IPR031450">
    <property type="entry name" value="Poxin-SLFN/SLFN_N"/>
</dbReference>
<feature type="domain" description="Poxin-Schlafen/Schlafen-like N-terminal" evidence="2">
    <location>
        <begin position="82"/>
        <end position="196"/>
    </location>
</feature>
<organism evidence="4 5">
    <name type="scientific">Daubentonia madagascariensis</name>
    <name type="common">Aye-aye</name>
    <name type="synonym">Sciurus madagascariensis</name>
    <dbReference type="NCBI Taxonomy" id="31869"/>
    <lineage>
        <taxon>Eukaryota</taxon>
        <taxon>Metazoa</taxon>
        <taxon>Chordata</taxon>
        <taxon>Craniata</taxon>
        <taxon>Vertebrata</taxon>
        <taxon>Euteleostomi</taxon>
        <taxon>Mammalia</taxon>
        <taxon>Eutheria</taxon>
        <taxon>Euarchontoglires</taxon>
        <taxon>Primates</taxon>
        <taxon>Strepsirrhini</taxon>
        <taxon>Chiromyiformes</taxon>
        <taxon>Daubentoniidae</taxon>
        <taxon>Daubentonia</taxon>
    </lineage>
</organism>
<feature type="domain" description="Schlafen AlbA-2" evidence="1">
    <location>
        <begin position="198"/>
        <end position="321"/>
    </location>
</feature>
<accession>A0ABD2DGH7</accession>
<dbReference type="InterPro" id="IPR029684">
    <property type="entry name" value="Schlafen"/>
</dbReference>
<comment type="caution">
    <text evidence="4">The sequence shown here is derived from an EMBL/GenBank/DDBJ whole genome shotgun (WGS) entry which is preliminary data.</text>
</comment>
<dbReference type="GO" id="GO:0016075">
    <property type="term" value="P:rRNA catabolic process"/>
    <property type="evidence" value="ECO:0007669"/>
    <property type="project" value="UniProtKB-ARBA"/>
</dbReference>
<dbReference type="Pfam" id="PF17057">
    <property type="entry name" value="B3R"/>
    <property type="match status" value="1"/>
</dbReference>
<dbReference type="InterPro" id="IPR048729">
    <property type="entry name" value="SLFN_GTPase-like"/>
</dbReference>
<dbReference type="FunFam" id="3.30.950.30:FF:000001">
    <property type="entry name" value="Schlafen family member 14"/>
    <property type="match status" value="1"/>
</dbReference>
<dbReference type="Pfam" id="PF21026">
    <property type="entry name" value="SLFN_GTPase-like"/>
    <property type="match status" value="1"/>
</dbReference>
<dbReference type="PANTHER" id="PTHR12155">
    <property type="entry name" value="SCHLAFEN"/>
    <property type="match status" value="1"/>
</dbReference>
<evidence type="ECO:0000313" key="5">
    <source>
        <dbReference type="Proteomes" id="UP001610411"/>
    </source>
</evidence>
<dbReference type="Proteomes" id="UP001610411">
    <property type="component" value="Unassembled WGS sequence"/>
</dbReference>
<dbReference type="Gene3D" id="3.30.950.30">
    <property type="entry name" value="Schlafen, AAA domain"/>
    <property type="match status" value="1"/>
</dbReference>
<reference evidence="4 5" key="1">
    <citation type="journal article" date="2024" name="G3 (Bethesda)">
        <title>A hybrid genome assembly of the endangered aye-aye (Daubentonia madagascariensis).</title>
        <authorList>
            <person name="Versoza C.J."/>
            <person name="Pfeifer S.P."/>
        </authorList>
    </citation>
    <scope>NUCLEOTIDE SEQUENCE [LARGE SCALE GENOMIC DNA]</scope>
    <source>
        <strain evidence="4">6821</strain>
    </source>
</reference>
<dbReference type="InterPro" id="IPR007421">
    <property type="entry name" value="Schlafen_AlbA_2_dom"/>
</dbReference>
<name>A0ABD2DGH7_DAUMA</name>
<evidence type="ECO:0000259" key="2">
    <source>
        <dbReference type="Pfam" id="PF17057"/>
    </source>
</evidence>